<proteinExistence type="predicted"/>
<reference evidence="3 4" key="1">
    <citation type="submission" date="2013-07" db="EMBL/GenBank/DDBJ databases">
        <authorList>
            <consortium name="DOE Joint Genome Institute"/>
            <person name="Eisen J."/>
            <person name="Huntemann M."/>
            <person name="Han J."/>
            <person name="Chen A."/>
            <person name="Kyrpides N."/>
            <person name="Mavromatis K."/>
            <person name="Markowitz V."/>
            <person name="Palaniappan K."/>
            <person name="Ivanova N."/>
            <person name="Schaumberg A."/>
            <person name="Pati A."/>
            <person name="Liolios K."/>
            <person name="Nordberg H.P."/>
            <person name="Cantor M.N."/>
            <person name="Hua S.X."/>
            <person name="Woyke T."/>
        </authorList>
    </citation>
    <scope>NUCLEOTIDE SEQUENCE [LARGE SCALE GENOMIC DNA]</scope>
    <source>
        <strain evidence="3 4">DSM 44712</strain>
    </source>
</reference>
<feature type="region of interest" description="Disordered" evidence="1">
    <location>
        <begin position="208"/>
        <end position="238"/>
    </location>
</feature>
<gene>
    <name evidence="3" type="ORF">CryarDRAFT_1927</name>
</gene>
<dbReference type="OrthoDB" id="8479889at2"/>
<sequence>MTSATPEKVGFRQRVRQIFQVFKFVRGHDRLIVPLMLAAFLVPLLVGIGVAWLTGLWVIVPLAVLIAVLATLIVFSRRVQKATYAQVEGQPGAALAVLESMPGNRNQRNWKFTPAVQVSQQQDVVHRVVGRPGVILLGEGASHRVKQLVSTERKRVSRVLTDVPIHDVLVGEDEGKVSIRKLQSHLQKMPKSLTPGQVGQIAQRLQGLGGARPPIPKGPMPKSARAMKGAKQQMYRGR</sequence>
<evidence type="ECO:0000256" key="2">
    <source>
        <dbReference type="SAM" id="Phobius"/>
    </source>
</evidence>
<evidence type="ECO:0000313" key="3">
    <source>
        <dbReference type="EMBL" id="EXG80832.1"/>
    </source>
</evidence>
<evidence type="ECO:0008006" key="5">
    <source>
        <dbReference type="Google" id="ProtNLM"/>
    </source>
</evidence>
<feature type="transmembrane region" description="Helical" evidence="2">
    <location>
        <begin position="31"/>
        <end position="50"/>
    </location>
</feature>
<dbReference type="PATRIC" id="fig|927661.3.peg.1890"/>
<keyword evidence="2" id="KW-1133">Transmembrane helix</keyword>
<dbReference type="RefSeq" id="WP_035849929.1">
    <property type="nucleotide sequence ID" value="NZ_KK073874.1"/>
</dbReference>
<dbReference type="InterPro" id="IPR025445">
    <property type="entry name" value="DUF4191"/>
</dbReference>
<keyword evidence="2" id="KW-0812">Transmembrane</keyword>
<keyword evidence="4" id="KW-1185">Reference proteome</keyword>
<keyword evidence="2" id="KW-0472">Membrane</keyword>
<protein>
    <recommendedName>
        <fullName evidence="5">Integral membrane protein</fullName>
    </recommendedName>
</protein>
<dbReference type="AlphaFoldDB" id="A0A010ZUG0"/>
<evidence type="ECO:0000313" key="4">
    <source>
        <dbReference type="Proteomes" id="UP000021053"/>
    </source>
</evidence>
<dbReference type="EMBL" id="JFBT01000001">
    <property type="protein sequence ID" value="EXG80832.1"/>
    <property type="molecule type" value="Genomic_DNA"/>
</dbReference>
<dbReference type="Pfam" id="PF13829">
    <property type="entry name" value="DUF4191"/>
    <property type="match status" value="1"/>
</dbReference>
<comment type="caution">
    <text evidence="3">The sequence shown here is derived from an EMBL/GenBank/DDBJ whole genome shotgun (WGS) entry which is preliminary data.</text>
</comment>
<dbReference type="HOGENOM" id="CLU_089257_0_0_11"/>
<name>A0A010ZUG0_9ACTN</name>
<dbReference type="Proteomes" id="UP000021053">
    <property type="component" value="Unassembled WGS sequence"/>
</dbReference>
<organism evidence="3 4">
    <name type="scientific">Cryptosporangium arvum DSM 44712</name>
    <dbReference type="NCBI Taxonomy" id="927661"/>
    <lineage>
        <taxon>Bacteria</taxon>
        <taxon>Bacillati</taxon>
        <taxon>Actinomycetota</taxon>
        <taxon>Actinomycetes</taxon>
        <taxon>Cryptosporangiales</taxon>
        <taxon>Cryptosporangiaceae</taxon>
        <taxon>Cryptosporangium</taxon>
    </lineage>
</organism>
<evidence type="ECO:0000256" key="1">
    <source>
        <dbReference type="SAM" id="MobiDB-lite"/>
    </source>
</evidence>
<accession>A0A010ZUG0</accession>
<feature type="transmembrane region" description="Helical" evidence="2">
    <location>
        <begin position="56"/>
        <end position="75"/>
    </location>
</feature>